<dbReference type="EMBL" id="CP040602">
    <property type="protein sequence ID" value="QCU90755.1"/>
    <property type="molecule type" value="Genomic_DNA"/>
</dbReference>
<dbReference type="PANTHER" id="PTHR34472:SF1">
    <property type="entry name" value="SULFUR CARRIER PROTEIN THIS"/>
    <property type="match status" value="1"/>
</dbReference>
<dbReference type="SUPFAM" id="SSF54285">
    <property type="entry name" value="MoaD/ThiS"/>
    <property type="match status" value="1"/>
</dbReference>
<dbReference type="PANTHER" id="PTHR34472">
    <property type="entry name" value="SULFUR CARRIER PROTEIN THIS"/>
    <property type="match status" value="1"/>
</dbReference>
<evidence type="ECO:0000313" key="2">
    <source>
        <dbReference type="Proteomes" id="UP000304864"/>
    </source>
</evidence>
<proteinExistence type="predicted"/>
<sequence length="67" mass="7299">MTIQILINEQEFELAEQSSLADAAQAFGATMPFALLLNNKFIPASEHQTTAIDNHDRIEIISAIQGG</sequence>
<gene>
    <name evidence="1" type="primary">thiS</name>
    <name evidence="1" type="ORF">FE785_09005</name>
</gene>
<name>A0A4P9K6R7_9GAMM</name>
<evidence type="ECO:0000313" key="1">
    <source>
        <dbReference type="EMBL" id="QCU90755.1"/>
    </source>
</evidence>
<dbReference type="InterPro" id="IPR010035">
    <property type="entry name" value="Thi_S"/>
</dbReference>
<dbReference type="KEGG" id="thig:FE785_09005"/>
<dbReference type="InterPro" id="IPR016155">
    <property type="entry name" value="Mopterin_synth/thiamin_S_b"/>
</dbReference>
<organism evidence="1 2">
    <name type="scientific">Thiomicrorhabdus sediminis</name>
    <dbReference type="NCBI Taxonomy" id="2580412"/>
    <lineage>
        <taxon>Bacteria</taxon>
        <taxon>Pseudomonadati</taxon>
        <taxon>Pseudomonadota</taxon>
        <taxon>Gammaproteobacteria</taxon>
        <taxon>Thiotrichales</taxon>
        <taxon>Piscirickettsiaceae</taxon>
        <taxon>Thiomicrorhabdus</taxon>
    </lineage>
</organism>
<accession>A0A4P9K6R7</accession>
<dbReference type="CDD" id="cd00565">
    <property type="entry name" value="Ubl_ThiS"/>
    <property type="match status" value="1"/>
</dbReference>
<dbReference type="InterPro" id="IPR003749">
    <property type="entry name" value="ThiS/MoaD-like"/>
</dbReference>
<dbReference type="InterPro" id="IPR012675">
    <property type="entry name" value="Beta-grasp_dom_sf"/>
</dbReference>
<dbReference type="RefSeq" id="WP_138565429.1">
    <property type="nucleotide sequence ID" value="NZ_CP040602.1"/>
</dbReference>
<dbReference type="Proteomes" id="UP000304864">
    <property type="component" value="Chromosome"/>
</dbReference>
<dbReference type="OrthoDB" id="9800283at2"/>
<dbReference type="AlphaFoldDB" id="A0A4P9K6R7"/>
<dbReference type="Gene3D" id="3.10.20.30">
    <property type="match status" value="1"/>
</dbReference>
<reference evidence="1 2" key="1">
    <citation type="submission" date="2019-05" db="EMBL/GenBank/DDBJ databases">
        <title>Thiomicrorhabdus sediminis sp. nov, a novel sulfur-oxidizing bacterium isolated from coastal sediment.</title>
        <authorList>
            <person name="Liu X."/>
        </authorList>
    </citation>
    <scope>NUCLEOTIDE SEQUENCE [LARGE SCALE GENOMIC DNA]</scope>
    <source>
        <strain evidence="1 2">G1</strain>
    </source>
</reference>
<keyword evidence="2" id="KW-1185">Reference proteome</keyword>
<dbReference type="Pfam" id="PF02597">
    <property type="entry name" value="ThiS"/>
    <property type="match status" value="1"/>
</dbReference>
<protein>
    <submittedName>
        <fullName evidence="1">Sulfur carrier protein ThiS</fullName>
    </submittedName>
</protein>
<dbReference type="NCBIfam" id="TIGR01683">
    <property type="entry name" value="thiS"/>
    <property type="match status" value="1"/>
</dbReference>